<keyword evidence="4" id="KW-0067">ATP-binding</keyword>
<evidence type="ECO:0000256" key="1">
    <source>
        <dbReference type="ARBA" id="ARBA00006303"/>
    </source>
</evidence>
<name>A0A0K0CVW3_ANGCA</name>
<evidence type="ECO:0000313" key="9">
    <source>
        <dbReference type="WBParaSite" id="ACAC_0000151601-mRNA-1"/>
    </source>
</evidence>
<dbReference type="InterPro" id="IPR004364">
    <property type="entry name" value="Aa-tRNA-synt_II"/>
</dbReference>
<dbReference type="GO" id="GO:0006422">
    <property type="term" value="P:aspartyl-tRNA aminoacylation"/>
    <property type="evidence" value="ECO:0007669"/>
    <property type="project" value="TreeGrafter"/>
</dbReference>
<dbReference type="PANTHER" id="PTHR22594:SF5">
    <property type="entry name" value="ASPARTATE--TRNA LIGASE, MITOCHONDRIAL"/>
    <property type="match status" value="1"/>
</dbReference>
<dbReference type="WBParaSite" id="ACAC_0000151601-mRNA-1">
    <property type="protein sequence ID" value="ACAC_0000151601-mRNA-1"/>
    <property type="gene ID" value="ACAC_0000151601"/>
</dbReference>
<comment type="similarity">
    <text evidence="1">Belongs to the class-II aminoacyl-tRNA synthetase family. Type 1 subfamily.</text>
</comment>
<dbReference type="Pfam" id="PF00152">
    <property type="entry name" value="tRNA-synt_2"/>
    <property type="match status" value="1"/>
</dbReference>
<proteinExistence type="inferred from homology"/>
<organism evidence="8 9">
    <name type="scientific">Angiostrongylus cantonensis</name>
    <name type="common">Rat lungworm</name>
    <dbReference type="NCBI Taxonomy" id="6313"/>
    <lineage>
        <taxon>Eukaryota</taxon>
        <taxon>Metazoa</taxon>
        <taxon>Ecdysozoa</taxon>
        <taxon>Nematoda</taxon>
        <taxon>Chromadorea</taxon>
        <taxon>Rhabditida</taxon>
        <taxon>Rhabditina</taxon>
        <taxon>Rhabditomorpha</taxon>
        <taxon>Strongyloidea</taxon>
        <taxon>Metastrongylidae</taxon>
        <taxon>Angiostrongylus</taxon>
    </lineage>
</organism>
<keyword evidence="5" id="KW-0648">Protein biosynthesis</keyword>
<dbReference type="InterPro" id="IPR045864">
    <property type="entry name" value="aa-tRNA-synth_II/BPL/LPL"/>
</dbReference>
<dbReference type="Gene3D" id="3.30.930.10">
    <property type="entry name" value="Bira Bifunctional Protein, Domain 2"/>
    <property type="match status" value="1"/>
</dbReference>
<dbReference type="InterPro" id="IPR004115">
    <property type="entry name" value="GAD-like_sf"/>
</dbReference>
<evidence type="ECO:0000259" key="7">
    <source>
        <dbReference type="Pfam" id="PF00152"/>
    </source>
</evidence>
<keyword evidence="2" id="KW-0436">Ligase</keyword>
<dbReference type="GO" id="GO:0005739">
    <property type="term" value="C:mitochondrion"/>
    <property type="evidence" value="ECO:0007669"/>
    <property type="project" value="TreeGrafter"/>
</dbReference>
<reference evidence="9" key="2">
    <citation type="submission" date="2017-02" db="UniProtKB">
        <authorList>
            <consortium name="WormBaseParasite"/>
        </authorList>
    </citation>
    <scope>IDENTIFICATION</scope>
</reference>
<dbReference type="GO" id="GO:0005524">
    <property type="term" value="F:ATP binding"/>
    <property type="evidence" value="ECO:0007669"/>
    <property type="project" value="UniProtKB-KW"/>
</dbReference>
<dbReference type="Proteomes" id="UP000035642">
    <property type="component" value="Unassembled WGS sequence"/>
</dbReference>
<feature type="domain" description="Aminoacyl-tRNA synthetase class II (D/K/N)" evidence="7">
    <location>
        <begin position="1"/>
        <end position="347"/>
    </location>
</feature>
<evidence type="ECO:0000256" key="6">
    <source>
        <dbReference type="ARBA" id="ARBA00023146"/>
    </source>
</evidence>
<evidence type="ECO:0000313" key="8">
    <source>
        <dbReference type="Proteomes" id="UP000035642"/>
    </source>
</evidence>
<dbReference type="PANTHER" id="PTHR22594">
    <property type="entry name" value="ASPARTYL/LYSYL-TRNA SYNTHETASE"/>
    <property type="match status" value="1"/>
</dbReference>
<evidence type="ECO:0000256" key="5">
    <source>
        <dbReference type="ARBA" id="ARBA00022917"/>
    </source>
</evidence>
<accession>A0A0K0CVW3</accession>
<dbReference type="GO" id="GO:0004815">
    <property type="term" value="F:aspartate-tRNA ligase activity"/>
    <property type="evidence" value="ECO:0007669"/>
    <property type="project" value="TreeGrafter"/>
</dbReference>
<protein>
    <submittedName>
        <fullName evidence="9">tRNA-synt_2 domain-containing protein</fullName>
    </submittedName>
</protein>
<keyword evidence="3" id="KW-0547">Nucleotide-binding</keyword>
<evidence type="ECO:0000256" key="3">
    <source>
        <dbReference type="ARBA" id="ARBA00022741"/>
    </source>
</evidence>
<dbReference type="PRINTS" id="PR01042">
    <property type="entry name" value="TRNASYNTHASP"/>
</dbReference>
<dbReference type="AlphaFoldDB" id="A0A0K0CVW3"/>
<keyword evidence="8" id="KW-1185">Reference proteome</keyword>
<evidence type="ECO:0000256" key="2">
    <source>
        <dbReference type="ARBA" id="ARBA00022598"/>
    </source>
</evidence>
<dbReference type="STRING" id="6313.A0A0K0CVW3"/>
<dbReference type="Gene3D" id="3.30.1360.30">
    <property type="entry name" value="GAD-like domain"/>
    <property type="match status" value="1"/>
</dbReference>
<dbReference type="SUPFAM" id="SSF55681">
    <property type="entry name" value="Class II aaRS and biotin synthetases"/>
    <property type="match status" value="1"/>
</dbReference>
<reference evidence="8" key="1">
    <citation type="submission" date="2012-09" db="EMBL/GenBank/DDBJ databases">
        <authorList>
            <person name="Martin A.A."/>
        </authorList>
    </citation>
    <scope>NUCLEOTIDE SEQUENCE</scope>
</reference>
<keyword evidence="6" id="KW-0030">Aminoacyl-tRNA synthetase</keyword>
<sequence>MALVEETLMSAWPEHLADLKPPTPFARLNYNEAMRDYGNDKPDMRIPWRIEDCTQTLGFLRGSNANNDWVARLIVCKGQLKVNRTAAKKEFKRILDMNKLSRPFAIFDRTKDVWFKKIDKNELITHFLIDEEDCVVFSWGDEEGVQWTLGQLRNFVADAGGLRKQRRASQFFFLQKEKTCLIRKIGCSKCFGACEPSNDKFVDFSSVLFDDIMICAHWIVNFPLFSVEDDKLVATHHPFTAPIEEHKQWLDDSTKISNIVGQHYDLVMNGVELGGGSIRIHNSKEQAKVLEILGQDTQEMSHLLDALSFGSPPHGGFALGLDRYIALLVGEGDPSVPVRDVIAFPKSKDGRDFVSKAPVRPTDEQLKRYGVQFVEEEEDLKNVLET</sequence>
<dbReference type="InterPro" id="IPR002312">
    <property type="entry name" value="Asp/Asn-tRNA-synth_IIb"/>
</dbReference>
<evidence type="ECO:0000256" key="4">
    <source>
        <dbReference type="ARBA" id="ARBA00022840"/>
    </source>
</evidence>